<proteinExistence type="predicted"/>
<keyword evidence="3" id="KW-1185">Reference proteome</keyword>
<dbReference type="AlphaFoldDB" id="A0A518AH08"/>
<keyword evidence="1" id="KW-0812">Transmembrane</keyword>
<accession>A0A518AH08</accession>
<name>A0A518AH08_9BACT</name>
<gene>
    <name evidence="2" type="ORF">Pan181_01630</name>
</gene>
<sequence>MSQPDLEPTRSMVVQKPKSNVYTVLLGIAALALAVGCVAMLLEIVNYSGSFGFSSLYDAIRGPSN</sequence>
<evidence type="ECO:0000313" key="2">
    <source>
        <dbReference type="EMBL" id="QDU53984.1"/>
    </source>
</evidence>
<dbReference type="RefSeq" id="WP_145245020.1">
    <property type="nucleotide sequence ID" value="NZ_CP036278.1"/>
</dbReference>
<dbReference type="EMBL" id="CP036278">
    <property type="protein sequence ID" value="QDU53984.1"/>
    <property type="molecule type" value="Genomic_DNA"/>
</dbReference>
<feature type="transmembrane region" description="Helical" evidence="1">
    <location>
        <begin position="21"/>
        <end position="42"/>
    </location>
</feature>
<evidence type="ECO:0000256" key="1">
    <source>
        <dbReference type="SAM" id="Phobius"/>
    </source>
</evidence>
<keyword evidence="1" id="KW-0472">Membrane</keyword>
<dbReference type="KEGG" id="amuc:Pan181_01630"/>
<keyword evidence="1" id="KW-1133">Transmembrane helix</keyword>
<protein>
    <submittedName>
        <fullName evidence="2">Uncharacterized protein</fullName>
    </submittedName>
</protein>
<dbReference type="Proteomes" id="UP000315750">
    <property type="component" value="Chromosome"/>
</dbReference>
<reference evidence="2 3" key="1">
    <citation type="submission" date="2019-02" db="EMBL/GenBank/DDBJ databases">
        <title>Deep-cultivation of Planctomycetes and their phenomic and genomic characterization uncovers novel biology.</title>
        <authorList>
            <person name="Wiegand S."/>
            <person name="Jogler M."/>
            <person name="Boedeker C."/>
            <person name="Pinto D."/>
            <person name="Vollmers J."/>
            <person name="Rivas-Marin E."/>
            <person name="Kohn T."/>
            <person name="Peeters S.H."/>
            <person name="Heuer A."/>
            <person name="Rast P."/>
            <person name="Oberbeckmann S."/>
            <person name="Bunk B."/>
            <person name="Jeske O."/>
            <person name="Meyerdierks A."/>
            <person name="Storesund J.E."/>
            <person name="Kallscheuer N."/>
            <person name="Luecker S."/>
            <person name="Lage O.M."/>
            <person name="Pohl T."/>
            <person name="Merkel B.J."/>
            <person name="Hornburger P."/>
            <person name="Mueller R.-W."/>
            <person name="Bruemmer F."/>
            <person name="Labrenz M."/>
            <person name="Spormann A.M."/>
            <person name="Op den Camp H."/>
            <person name="Overmann J."/>
            <person name="Amann R."/>
            <person name="Jetten M.S.M."/>
            <person name="Mascher T."/>
            <person name="Medema M.H."/>
            <person name="Devos D.P."/>
            <person name="Kaster A.-K."/>
            <person name="Ovreas L."/>
            <person name="Rohde M."/>
            <person name="Galperin M.Y."/>
            <person name="Jogler C."/>
        </authorList>
    </citation>
    <scope>NUCLEOTIDE SEQUENCE [LARGE SCALE GENOMIC DNA]</scope>
    <source>
        <strain evidence="2 3">Pan181</strain>
    </source>
</reference>
<evidence type="ECO:0000313" key="3">
    <source>
        <dbReference type="Proteomes" id="UP000315750"/>
    </source>
</evidence>
<organism evidence="2 3">
    <name type="scientific">Aeoliella mucimassa</name>
    <dbReference type="NCBI Taxonomy" id="2527972"/>
    <lineage>
        <taxon>Bacteria</taxon>
        <taxon>Pseudomonadati</taxon>
        <taxon>Planctomycetota</taxon>
        <taxon>Planctomycetia</taxon>
        <taxon>Pirellulales</taxon>
        <taxon>Lacipirellulaceae</taxon>
        <taxon>Aeoliella</taxon>
    </lineage>
</organism>